<dbReference type="RefSeq" id="XP_026747532.1">
    <property type="nucleotide sequence ID" value="XM_026891731.1"/>
</dbReference>
<evidence type="ECO:0000313" key="3">
    <source>
        <dbReference type="RefSeq" id="XP_026747532.1"/>
    </source>
</evidence>
<evidence type="ECO:0000256" key="1">
    <source>
        <dbReference type="SAM" id="SignalP"/>
    </source>
</evidence>
<dbReference type="Proteomes" id="UP000322000">
    <property type="component" value="Chromosome 3"/>
</dbReference>
<protein>
    <submittedName>
        <fullName evidence="3">Uncharacterized protein LOC113508651</fullName>
    </submittedName>
</protein>
<dbReference type="AlphaFoldDB" id="A0A7E5X541"/>
<accession>A0A7E5X541</accession>
<reference evidence="3" key="1">
    <citation type="submission" date="2025-08" db="UniProtKB">
        <authorList>
            <consortium name="RefSeq"/>
        </authorList>
    </citation>
    <scope>IDENTIFICATION</scope>
</reference>
<proteinExistence type="predicted"/>
<dbReference type="InParanoid" id="A0A7E5X541"/>
<evidence type="ECO:0000313" key="2">
    <source>
        <dbReference type="Proteomes" id="UP000322000"/>
    </source>
</evidence>
<name>A0A7E5X541_TRINI</name>
<feature type="signal peptide" evidence="1">
    <location>
        <begin position="1"/>
        <end position="23"/>
    </location>
</feature>
<keyword evidence="1" id="KW-0732">Signal</keyword>
<dbReference type="OrthoDB" id="10458221at2759"/>
<keyword evidence="2" id="KW-1185">Reference proteome</keyword>
<dbReference type="KEGG" id="tnl:113508651"/>
<sequence length="149" mass="17371">MTKVYFIISFFVFISVLPTRSESKQLLRKQIKKTPGRDALLYILNDVLRSKNDDNSSPRKFKKPAKRTAFCETKVDLIENDNKKIKWKKYADDNINLREGNIIHNYFDLKDTSRDQLKNLKNTILNMKILEINNRHNGYTGPIVIPGLG</sequence>
<organism evidence="2 3">
    <name type="scientific">Trichoplusia ni</name>
    <name type="common">Cabbage looper</name>
    <dbReference type="NCBI Taxonomy" id="7111"/>
    <lineage>
        <taxon>Eukaryota</taxon>
        <taxon>Metazoa</taxon>
        <taxon>Ecdysozoa</taxon>
        <taxon>Arthropoda</taxon>
        <taxon>Hexapoda</taxon>
        <taxon>Insecta</taxon>
        <taxon>Pterygota</taxon>
        <taxon>Neoptera</taxon>
        <taxon>Endopterygota</taxon>
        <taxon>Lepidoptera</taxon>
        <taxon>Glossata</taxon>
        <taxon>Ditrysia</taxon>
        <taxon>Noctuoidea</taxon>
        <taxon>Noctuidae</taxon>
        <taxon>Plusiinae</taxon>
        <taxon>Trichoplusia</taxon>
    </lineage>
</organism>
<gene>
    <name evidence="3" type="primary">LOC113508651</name>
</gene>
<feature type="chain" id="PRO_5028964580" evidence="1">
    <location>
        <begin position="24"/>
        <end position="149"/>
    </location>
</feature>
<dbReference type="GeneID" id="113508651"/>